<dbReference type="RefSeq" id="WP_061569315.1">
    <property type="nucleotide sequence ID" value="NZ_LQYT01000072.1"/>
</dbReference>
<reference evidence="2 3" key="1">
    <citation type="submission" date="2016-01" db="EMBL/GenBank/DDBJ databases">
        <title>Draft Genome Sequences of Seven Thermophilic Sporeformers Isolated from Foods.</title>
        <authorList>
            <person name="Berendsen E.M."/>
            <person name="Wells-Bennik M.H."/>
            <person name="Krawcyk A.O."/>
            <person name="De Jong A."/>
            <person name="Holsappel S."/>
            <person name="Eijlander R.T."/>
            <person name="Kuipers O.P."/>
        </authorList>
    </citation>
    <scope>NUCLEOTIDE SEQUENCE [LARGE SCALE GENOMIC DNA]</scope>
    <source>
        <strain evidence="2 3">B4135</strain>
    </source>
</reference>
<dbReference type="AlphaFoldDB" id="A0A150LS22"/>
<dbReference type="PATRIC" id="fig|301148.3.peg.196"/>
<dbReference type="STRING" id="301148.B4135_2692"/>
<gene>
    <name evidence="2" type="ORF">B4135_2692</name>
</gene>
<protein>
    <recommendedName>
        <fullName evidence="4">DUF3311 domain-containing protein</fullName>
    </recommendedName>
</protein>
<dbReference type="Proteomes" id="UP000075683">
    <property type="component" value="Unassembled WGS sequence"/>
</dbReference>
<evidence type="ECO:0000313" key="2">
    <source>
        <dbReference type="EMBL" id="KYD15124.1"/>
    </source>
</evidence>
<organism evidence="2 3">
    <name type="scientific">Caldibacillus debilis</name>
    <dbReference type="NCBI Taxonomy" id="301148"/>
    <lineage>
        <taxon>Bacteria</taxon>
        <taxon>Bacillati</taxon>
        <taxon>Bacillota</taxon>
        <taxon>Bacilli</taxon>
        <taxon>Bacillales</taxon>
        <taxon>Bacillaceae</taxon>
        <taxon>Caldibacillus</taxon>
    </lineage>
</organism>
<comment type="caution">
    <text evidence="2">The sequence shown here is derived from an EMBL/GenBank/DDBJ whole genome shotgun (WGS) entry which is preliminary data.</text>
</comment>
<accession>A0A150LS22</accession>
<dbReference type="PANTHER" id="PTHR40034:SF1">
    <property type="entry name" value="BSL5891 PROTEIN"/>
    <property type="match status" value="1"/>
</dbReference>
<feature type="transmembrane region" description="Helical" evidence="1">
    <location>
        <begin position="34"/>
        <end position="54"/>
    </location>
</feature>
<evidence type="ECO:0000313" key="3">
    <source>
        <dbReference type="Proteomes" id="UP000075683"/>
    </source>
</evidence>
<keyword evidence="1" id="KW-1133">Transmembrane helix</keyword>
<evidence type="ECO:0008006" key="4">
    <source>
        <dbReference type="Google" id="ProtNLM"/>
    </source>
</evidence>
<keyword evidence="1" id="KW-0812">Transmembrane</keyword>
<dbReference type="PANTHER" id="PTHR40034">
    <property type="entry name" value="BSL5891 PROTEIN"/>
    <property type="match status" value="1"/>
</dbReference>
<evidence type="ECO:0000256" key="1">
    <source>
        <dbReference type="SAM" id="Phobius"/>
    </source>
</evidence>
<dbReference type="EMBL" id="LQYT01000072">
    <property type="protein sequence ID" value="KYD15124.1"/>
    <property type="molecule type" value="Genomic_DNA"/>
</dbReference>
<dbReference type="Pfam" id="PF11755">
    <property type="entry name" value="DUF3311"/>
    <property type="match status" value="1"/>
</dbReference>
<proteinExistence type="predicted"/>
<dbReference type="InterPro" id="IPR021741">
    <property type="entry name" value="DUF3311"/>
</dbReference>
<sequence>MKSIRWLIVVPFLGMLGGIPFANRVTPYVLGMPFLLFWVVLWVVLTSLILWVVYRFDPEAREEEGK</sequence>
<name>A0A150LS22_9BACI</name>
<keyword evidence="1" id="KW-0472">Membrane</keyword>
<dbReference type="OrthoDB" id="3628949at2"/>